<dbReference type="Proteomes" id="UP000886520">
    <property type="component" value="Chromosome 13"/>
</dbReference>
<protein>
    <submittedName>
        <fullName evidence="1">Uncharacterized protein</fullName>
    </submittedName>
</protein>
<keyword evidence="2" id="KW-1185">Reference proteome</keyword>
<dbReference type="AlphaFoldDB" id="A0A9D4ZFW1"/>
<name>A0A9D4ZFW1_ADICA</name>
<accession>A0A9D4ZFW1</accession>
<comment type="caution">
    <text evidence="1">The sequence shown here is derived from an EMBL/GenBank/DDBJ whole genome shotgun (WGS) entry which is preliminary data.</text>
</comment>
<reference evidence="1" key="1">
    <citation type="submission" date="2021-01" db="EMBL/GenBank/DDBJ databases">
        <title>Adiantum capillus-veneris genome.</title>
        <authorList>
            <person name="Fang Y."/>
            <person name="Liao Q."/>
        </authorList>
    </citation>
    <scope>NUCLEOTIDE SEQUENCE</scope>
    <source>
        <strain evidence="1">H3</strain>
        <tissue evidence="1">Leaf</tissue>
    </source>
</reference>
<dbReference type="EMBL" id="JABFUD020000013">
    <property type="protein sequence ID" value="KAI5071306.1"/>
    <property type="molecule type" value="Genomic_DNA"/>
</dbReference>
<evidence type="ECO:0000313" key="2">
    <source>
        <dbReference type="Proteomes" id="UP000886520"/>
    </source>
</evidence>
<organism evidence="1 2">
    <name type="scientific">Adiantum capillus-veneris</name>
    <name type="common">Maidenhair fern</name>
    <dbReference type="NCBI Taxonomy" id="13818"/>
    <lineage>
        <taxon>Eukaryota</taxon>
        <taxon>Viridiplantae</taxon>
        <taxon>Streptophyta</taxon>
        <taxon>Embryophyta</taxon>
        <taxon>Tracheophyta</taxon>
        <taxon>Polypodiopsida</taxon>
        <taxon>Polypodiidae</taxon>
        <taxon>Polypodiales</taxon>
        <taxon>Pteridineae</taxon>
        <taxon>Pteridaceae</taxon>
        <taxon>Vittarioideae</taxon>
        <taxon>Adiantum</taxon>
    </lineage>
</organism>
<proteinExistence type="predicted"/>
<gene>
    <name evidence="1" type="ORF">GOP47_0013557</name>
</gene>
<evidence type="ECO:0000313" key="1">
    <source>
        <dbReference type="EMBL" id="KAI5071306.1"/>
    </source>
</evidence>
<sequence length="71" mass="7902">MVLASMLPCYDEWLLVFLTIKHSLYGDHHMKNYGAKKAASRGAGKEASWKEAWVRSREGHGGGFAFKSSSL</sequence>